<accession>A0A3S8RPC9</accession>
<dbReference type="CDD" id="cd06244">
    <property type="entry name" value="M14-like"/>
    <property type="match status" value="1"/>
</dbReference>
<dbReference type="KEGG" id="eri:EEI45_08460"/>
<keyword evidence="8" id="KW-1185">Reference proteome</keyword>
<protein>
    <submittedName>
        <fullName evidence="7">LPXTG cell wall anchor domain-containing protein</fullName>
    </submittedName>
</protein>
<dbReference type="Gene3D" id="3.40.630.10">
    <property type="entry name" value="Zn peptidases"/>
    <property type="match status" value="1"/>
</dbReference>
<reference evidence="7 8" key="1">
    <citation type="journal article" date="2020" name="Int. J. Syst. Evol. Microbiol.">
        <title>Description of Erysipelothrix piscisicarius sp. nov., an emergent fish pathogen, and assessment of virulence using a tiger barb (Puntigrus tetrazona) infection model.</title>
        <authorList>
            <person name="Pomaranski E.K."/>
            <person name="Griffin M.J."/>
            <person name="Camus A.C."/>
            <person name="Armwood A.R."/>
            <person name="Shelley J."/>
            <person name="Waldbieser G.C."/>
            <person name="LaFrentz B.R."/>
            <person name="Garcia J.C."/>
            <person name="Yanong R."/>
            <person name="Soto E."/>
        </authorList>
    </citation>
    <scope>NUCLEOTIDE SEQUENCE [LARGE SCALE GENOMIC DNA]</scope>
    <source>
        <strain evidence="7 8">15TAL0474</strain>
    </source>
</reference>
<proteinExistence type="predicted"/>
<keyword evidence="2" id="KW-0964">Secreted</keyword>
<dbReference type="RefSeq" id="WP_125164880.1">
    <property type="nucleotide sequence ID" value="NZ_CP034234.1"/>
</dbReference>
<dbReference type="NCBIfam" id="TIGR01167">
    <property type="entry name" value="LPXTG_anchor"/>
    <property type="match status" value="1"/>
</dbReference>
<evidence type="ECO:0000256" key="5">
    <source>
        <dbReference type="SAM" id="Phobius"/>
    </source>
</evidence>
<evidence type="ECO:0000313" key="8">
    <source>
        <dbReference type="Proteomes" id="UP000278804"/>
    </source>
</evidence>
<evidence type="ECO:0000256" key="4">
    <source>
        <dbReference type="ARBA" id="ARBA00023088"/>
    </source>
</evidence>
<evidence type="ECO:0000256" key="2">
    <source>
        <dbReference type="ARBA" id="ARBA00022525"/>
    </source>
</evidence>
<dbReference type="Proteomes" id="UP000278804">
    <property type="component" value="Chromosome"/>
</dbReference>
<sequence>MDKRNEHRILKCLTIFVLSIGLVFSHARPIYSDTQPVIDFINTTGESEVISMTESKEYKATVMFEGKTPEELKVLAENASWTLTRDEGGQNEEDFPYQYLGGPLNEWTVFKTNFTTAGDTLFKDIKTEVIPGGLQLTFKNVLMFGVNGIDGRDRALIRNALLDYTGTYDLKLVEGEQVLATTPVSFKPYNSYTLYNEIDQRLADLAALALSKGIHAEVRELGRTAMGRPMNAIFIADTAETLSNHLALNERAEADPQSVIQDIESGSIDYKVPILYNNIHSDENPGIDAIMEFLSVMIENADGSVEYRRISGLTSEGKAQVEAEKASRGIKWSELIANDVTGVGYIRNGVQSEEHPNSTDAAANLSEEQLAKFYEMEQVDLNIKTMLEDVFFIVVPAENADAAATNVRTNGNGFDLNRDNTYQTQPETQAMARLISTWNPVNLYEIHGFYNQFQIEPCSPTHEPNVEYDLFIENALAQGEEFGGVAITNNKSINSFQMPMRDYLKASDKGGYEWEPFDDMSSSYTPQYSMLHGVVAYTVEVPYGNEDATQAVKYALLNNGRYVGMHKKAFYTNQLKGWDRGHKNIDADEIRPYYVNQQDEKGAEADIFRARYEENNNFFPEYYVIPMEPAMQKNLHAASEMMEYLLRNDVKVKVLGNEIDVKGITNPKGTMIVDLHQAKRNMANAALYNNIVIKNWTDLYSEPLTAFSELRGFDMDVITQVGAFESAEFTWLDAAPETTTHVDGKGEIVIVSNNSVASIQAINALLKSEEAVGFITDGDYRGDFVMSEATFDLIEDDYILQATRTNTMPKAQVITKSALLYVPGAAPTFSVKKDTGEPYGHTNYTNRLNTNLNWDYYVWGQELGFDLTQDLDVADIVIGNRPLREDERNAVNAGKSYIGYGGYALDSLEKMGLEIEANYDMSFDALTTVTYPESSYITLKYAQENDYIMYGHGGNSIVKAPEGSTVLIKTTDDEPIEGFMSQDHIDTYKNSIQAIELKNDTHDLLIFANSITNKAHQKDDYRYVTNGIFTKYLGDTMDIEVKQPEPEPEPKPGPKVTLKLTGLPDKVRVGDVFVLTPSNDDQEKGEGWVYDEVFFSATFNSPATFTALKAGTTTITYTNKKGEKTELPITILEKEAEKPGGKLPGTGVTPTQTALYVGIGVVLIGGIFYWFSKKKK</sequence>
<name>A0A3S8RPC9_9FIRM</name>
<keyword evidence="5" id="KW-0472">Membrane</keyword>
<dbReference type="PROSITE" id="PS50847">
    <property type="entry name" value="GRAM_POS_ANCHORING"/>
    <property type="match status" value="1"/>
</dbReference>
<dbReference type="AlphaFoldDB" id="A0A3S8RPC9"/>
<dbReference type="SUPFAM" id="SSF53187">
    <property type="entry name" value="Zn-dependent exopeptidases"/>
    <property type="match status" value="2"/>
</dbReference>
<evidence type="ECO:0000256" key="3">
    <source>
        <dbReference type="ARBA" id="ARBA00022729"/>
    </source>
</evidence>
<evidence type="ECO:0000259" key="6">
    <source>
        <dbReference type="PROSITE" id="PS50847"/>
    </source>
</evidence>
<keyword evidence="3" id="KW-0732">Signal</keyword>
<dbReference type="InterPro" id="IPR019931">
    <property type="entry name" value="LPXTG_anchor"/>
</dbReference>
<evidence type="ECO:0000256" key="1">
    <source>
        <dbReference type="ARBA" id="ARBA00022512"/>
    </source>
</evidence>
<keyword evidence="5" id="KW-1133">Transmembrane helix</keyword>
<feature type="transmembrane region" description="Helical" evidence="5">
    <location>
        <begin position="1153"/>
        <end position="1171"/>
    </location>
</feature>
<evidence type="ECO:0000313" key="7">
    <source>
        <dbReference type="EMBL" id="AZK44727.1"/>
    </source>
</evidence>
<dbReference type="EMBL" id="CP034234">
    <property type="protein sequence ID" value="AZK44727.1"/>
    <property type="molecule type" value="Genomic_DNA"/>
</dbReference>
<keyword evidence="4" id="KW-0572">Peptidoglycan-anchor</keyword>
<gene>
    <name evidence="7" type="ORF">EEI45_08460</name>
</gene>
<organism evidence="7 8">
    <name type="scientific">Erysipelothrix piscisicarius</name>
    <dbReference type="NCBI Taxonomy" id="2485784"/>
    <lineage>
        <taxon>Bacteria</taxon>
        <taxon>Bacillati</taxon>
        <taxon>Bacillota</taxon>
        <taxon>Erysipelotrichia</taxon>
        <taxon>Erysipelotrichales</taxon>
        <taxon>Erysipelotrichaceae</taxon>
        <taxon>Erysipelothrix</taxon>
    </lineage>
</organism>
<keyword evidence="1" id="KW-0134">Cell wall</keyword>
<keyword evidence="5" id="KW-0812">Transmembrane</keyword>
<feature type="domain" description="Gram-positive cocci surface proteins LPxTG" evidence="6">
    <location>
        <begin position="1143"/>
        <end position="1176"/>
    </location>
</feature>